<dbReference type="AlphaFoldDB" id="A0A1B0DM99"/>
<feature type="compositionally biased region" description="Low complexity" evidence="1">
    <location>
        <begin position="66"/>
        <end position="83"/>
    </location>
</feature>
<dbReference type="VEuPathDB" id="VectorBase:PPAPM1_007145"/>
<dbReference type="EMBL" id="AJVK01006918">
    <property type="status" value="NOT_ANNOTATED_CDS"/>
    <property type="molecule type" value="Genomic_DNA"/>
</dbReference>
<feature type="region of interest" description="Disordered" evidence="1">
    <location>
        <begin position="66"/>
        <end position="110"/>
    </location>
</feature>
<evidence type="ECO:0000313" key="2">
    <source>
        <dbReference type="EnsemblMetazoa" id="PPAI009489-PA"/>
    </source>
</evidence>
<dbReference type="GO" id="GO:0007018">
    <property type="term" value="P:microtubule-based movement"/>
    <property type="evidence" value="ECO:0007669"/>
    <property type="project" value="InterPro"/>
</dbReference>
<feature type="compositionally biased region" description="Polar residues" evidence="1">
    <location>
        <begin position="130"/>
        <end position="140"/>
    </location>
</feature>
<organism evidence="2 3">
    <name type="scientific">Phlebotomus papatasi</name>
    <name type="common">Sandfly</name>
    <dbReference type="NCBI Taxonomy" id="29031"/>
    <lineage>
        <taxon>Eukaryota</taxon>
        <taxon>Metazoa</taxon>
        <taxon>Ecdysozoa</taxon>
        <taxon>Arthropoda</taxon>
        <taxon>Hexapoda</taxon>
        <taxon>Insecta</taxon>
        <taxon>Pterygota</taxon>
        <taxon>Neoptera</taxon>
        <taxon>Endopterygota</taxon>
        <taxon>Diptera</taxon>
        <taxon>Nematocera</taxon>
        <taxon>Psychodoidea</taxon>
        <taxon>Psychodidae</taxon>
        <taxon>Phlebotomus</taxon>
        <taxon>Phlebotomus</taxon>
    </lineage>
</organism>
<sequence length="150" mass="16345">MDRKAELERKKAKLAAMREEKDRRRREKEQKDMEEAAGRLGAGHDKDNRRDLDEMLSSLGVAPVSEVLSSLSSVNSAASDTSATHTPDGSLQPASLNGTQPASLKNRKPVNLSVVAVQTTNIPPKETVVYTKQTQTNSSGGHERDGECPY</sequence>
<accession>A0A1B0DM99</accession>
<dbReference type="Proteomes" id="UP000092462">
    <property type="component" value="Unassembled WGS sequence"/>
</dbReference>
<feature type="compositionally biased region" description="Basic and acidic residues" evidence="1">
    <location>
        <begin position="141"/>
        <end position="150"/>
    </location>
</feature>
<feature type="region of interest" description="Disordered" evidence="1">
    <location>
        <begin position="126"/>
        <end position="150"/>
    </location>
</feature>
<dbReference type="VEuPathDB" id="VectorBase:PPAI009489"/>
<keyword evidence="3" id="KW-1185">Reference proteome</keyword>
<feature type="compositionally biased region" description="Basic and acidic residues" evidence="1">
    <location>
        <begin position="16"/>
        <end position="53"/>
    </location>
</feature>
<protein>
    <submittedName>
        <fullName evidence="2">Uncharacterized protein</fullName>
    </submittedName>
</protein>
<name>A0A1B0DM99_PHLPP</name>
<reference evidence="2" key="1">
    <citation type="submission" date="2022-08" db="UniProtKB">
        <authorList>
            <consortium name="EnsemblMetazoa"/>
        </authorList>
    </citation>
    <scope>IDENTIFICATION</scope>
    <source>
        <strain evidence="2">Israel</strain>
    </source>
</reference>
<feature type="compositionally biased region" description="Polar residues" evidence="1">
    <location>
        <begin position="84"/>
        <end position="103"/>
    </location>
</feature>
<evidence type="ECO:0000313" key="3">
    <source>
        <dbReference type="Proteomes" id="UP000092462"/>
    </source>
</evidence>
<proteinExistence type="predicted"/>
<dbReference type="Pfam" id="PF11540">
    <property type="entry name" value="Dynein_IC2"/>
    <property type="match status" value="1"/>
</dbReference>
<evidence type="ECO:0000256" key="1">
    <source>
        <dbReference type="SAM" id="MobiDB-lite"/>
    </source>
</evidence>
<dbReference type="GO" id="GO:0005868">
    <property type="term" value="C:cytoplasmic dynein complex"/>
    <property type="evidence" value="ECO:0007669"/>
    <property type="project" value="InterPro"/>
</dbReference>
<dbReference type="EnsemblMetazoa" id="PPAI009489-RA">
    <property type="protein sequence ID" value="PPAI009489-PA"/>
    <property type="gene ID" value="PPAI009489"/>
</dbReference>
<feature type="region of interest" description="Disordered" evidence="1">
    <location>
        <begin position="1"/>
        <end position="54"/>
    </location>
</feature>
<dbReference type="InterPro" id="IPR025956">
    <property type="entry name" value="DYNC1I1/DYNC1I2"/>
</dbReference>